<evidence type="ECO:0000256" key="5">
    <source>
        <dbReference type="ARBA" id="ARBA00022490"/>
    </source>
</evidence>
<dbReference type="RefSeq" id="WP_236343633.1">
    <property type="nucleotide sequence ID" value="NZ_CAKMMF010000018.1"/>
</dbReference>
<evidence type="ECO:0000256" key="9">
    <source>
        <dbReference type="ARBA" id="ARBA00023277"/>
    </source>
</evidence>
<accession>A0ABM9CD82</accession>
<proteinExistence type="inferred from homology"/>
<organism evidence="13 14">
    <name type="scientific">Paenibacillus plantiphilus</name>
    <dbReference type="NCBI Taxonomy" id="2905650"/>
    <lineage>
        <taxon>Bacteria</taxon>
        <taxon>Bacillati</taxon>
        <taxon>Bacillota</taxon>
        <taxon>Bacilli</taxon>
        <taxon>Bacillales</taxon>
        <taxon>Paenibacillaceae</taxon>
        <taxon>Paenibacillus</taxon>
    </lineage>
</organism>
<dbReference type="Pfam" id="PF01087">
    <property type="entry name" value="GalP_UDP_transf"/>
    <property type="match status" value="1"/>
</dbReference>
<comment type="caution">
    <text evidence="13">The sequence shown here is derived from an EMBL/GenBank/DDBJ whole genome shotgun (WGS) entry which is preliminary data.</text>
</comment>
<comment type="similarity">
    <text evidence="4 10">Belongs to the galactose-1-phosphate uridylyltransferase type 2 family.</text>
</comment>
<dbReference type="NCBIfam" id="NF003629">
    <property type="entry name" value="PRK05270.1-2"/>
    <property type="match status" value="1"/>
</dbReference>
<keyword evidence="9 10" id="KW-0119">Carbohydrate metabolism</keyword>
<feature type="domain" description="Galactose-1-phosphate uridyl transferase C-terminal" evidence="12">
    <location>
        <begin position="259"/>
        <end position="436"/>
    </location>
</feature>
<dbReference type="PANTHER" id="PTHR39191">
    <property type="entry name" value="GALACTOSE-1-PHOSPHATE URIDYLYLTRANSFERASE"/>
    <property type="match status" value="1"/>
</dbReference>
<evidence type="ECO:0000256" key="7">
    <source>
        <dbReference type="ARBA" id="ARBA00022695"/>
    </source>
</evidence>
<dbReference type="EC" id="2.7.7.12" evidence="10"/>
<keyword evidence="5 10" id="KW-0963">Cytoplasm</keyword>
<dbReference type="GO" id="GO:0008108">
    <property type="term" value="F:UDP-glucose:hexose-1-phosphate uridylyltransferase activity"/>
    <property type="evidence" value="ECO:0007669"/>
    <property type="project" value="UniProtKB-EC"/>
</dbReference>
<gene>
    <name evidence="10 13" type="primary">galT</name>
    <name evidence="13" type="ORF">PAECIP111893_03297</name>
</gene>
<evidence type="ECO:0000256" key="8">
    <source>
        <dbReference type="ARBA" id="ARBA00023144"/>
    </source>
</evidence>
<dbReference type="EMBL" id="CAKMMF010000018">
    <property type="protein sequence ID" value="CAH1210835.1"/>
    <property type="molecule type" value="Genomic_DNA"/>
</dbReference>
<evidence type="ECO:0000256" key="3">
    <source>
        <dbReference type="ARBA" id="ARBA00004947"/>
    </source>
</evidence>
<evidence type="ECO:0000256" key="6">
    <source>
        <dbReference type="ARBA" id="ARBA00022679"/>
    </source>
</evidence>
<dbReference type="HAMAP" id="MF_00571">
    <property type="entry name" value="GalP_UDP_trans"/>
    <property type="match status" value="1"/>
</dbReference>
<comment type="subcellular location">
    <subcellularLocation>
        <location evidence="2 10">Cytoplasm</location>
    </subcellularLocation>
</comment>
<dbReference type="InterPro" id="IPR005850">
    <property type="entry name" value="GalP_Utransf_C"/>
</dbReference>
<evidence type="ECO:0000313" key="13">
    <source>
        <dbReference type="EMBL" id="CAH1210835.1"/>
    </source>
</evidence>
<evidence type="ECO:0000259" key="12">
    <source>
        <dbReference type="Pfam" id="PF02744"/>
    </source>
</evidence>
<protein>
    <recommendedName>
        <fullName evidence="10">Galactose-1-phosphate uridylyltransferase</fullName>
        <shortName evidence="10">Gal-1-P uridylyltransferase</shortName>
        <ecNumber evidence="10">2.7.7.12</ecNumber>
    </recommendedName>
    <alternativeName>
        <fullName evidence="10">UDP-glucose--hexose-1-phosphate uridylyltransferase</fullName>
    </alternativeName>
</protein>
<feature type="domain" description="Galactose-1-phosphate uridyl transferase N-terminal" evidence="11">
    <location>
        <begin position="77"/>
        <end position="243"/>
    </location>
</feature>
<dbReference type="InterPro" id="IPR000766">
    <property type="entry name" value="GalP_uridyl_Trfase_II"/>
</dbReference>
<keyword evidence="14" id="KW-1185">Reference proteome</keyword>
<dbReference type="Proteomes" id="UP000838686">
    <property type="component" value="Unassembled WGS sequence"/>
</dbReference>
<name>A0ABM9CD82_9BACL</name>
<keyword evidence="8 10" id="KW-0299">Galactose metabolism</keyword>
<dbReference type="InterPro" id="IPR005849">
    <property type="entry name" value="GalP_Utransf_N"/>
</dbReference>
<evidence type="ECO:0000256" key="4">
    <source>
        <dbReference type="ARBA" id="ARBA00008706"/>
    </source>
</evidence>
<sequence>MTAEHQNHGSEEARILIERLIQFALQRDMIQPLDRYASRNGLLDLFRFTEGYEGAVPQEELSSAEELLEPLLDYGAAIGLIPHNTTIYRDLLDARIMGYLIPRPSEAAASFYNTAKLEGVAKATDKFYRLSIDSNYIRMGRIRSNLYWEQPTPYGNLEITINLSRPEQDPREIALLRTMTPSHYPKCLLCADNIGYAGRPNHPARQNLRVVPLELLHEPWYFQYSPYVYYNEHCIVFRSEHVPMRISHDTFTRLLQFIDQFPHYFIGSNADLPIVGGSILGHDHFQGGRHVFPMEKADIEASFIDPSEPGVSYGIVKWPLSVLRVSGISQEAVQRAASRVLDGWREYSDPSADIYAYSDKDGERIPHNTISPIARFRDSHVYELDLVLRNNRTSSAHPYGIFHPHEHLHPIKKENIGLIEVMGLAVLPGRLQTELEAISRLLVGTVSLDSLTTTGEGDSEHSDNSLHKHRAWIEAMIDHYGTGLSPAEAEEVLRDEVGRKFMEVLEASGVFKRTPEGSEAFRRLMSSLGLTAC</sequence>
<comment type="pathway">
    <text evidence="3 10">Carbohydrate metabolism; galactose metabolism.</text>
</comment>
<dbReference type="PIRSF" id="PIRSF006005">
    <property type="entry name" value="GalT_BS"/>
    <property type="match status" value="1"/>
</dbReference>
<evidence type="ECO:0000256" key="10">
    <source>
        <dbReference type="HAMAP-Rule" id="MF_00571"/>
    </source>
</evidence>
<evidence type="ECO:0000313" key="14">
    <source>
        <dbReference type="Proteomes" id="UP000838686"/>
    </source>
</evidence>
<keyword evidence="7 10" id="KW-0548">Nucleotidyltransferase</keyword>
<dbReference type="PANTHER" id="PTHR39191:SF1">
    <property type="entry name" value="DUF4922 DOMAIN-CONTAINING PROTEIN"/>
    <property type="match status" value="1"/>
</dbReference>
<comment type="catalytic activity">
    <reaction evidence="1 10">
        <text>alpha-D-galactose 1-phosphate + UDP-alpha-D-glucose = alpha-D-glucose 1-phosphate + UDP-alpha-D-galactose</text>
        <dbReference type="Rhea" id="RHEA:13989"/>
        <dbReference type="ChEBI" id="CHEBI:58336"/>
        <dbReference type="ChEBI" id="CHEBI:58601"/>
        <dbReference type="ChEBI" id="CHEBI:58885"/>
        <dbReference type="ChEBI" id="CHEBI:66914"/>
        <dbReference type="EC" id="2.7.7.12"/>
    </reaction>
</comment>
<evidence type="ECO:0000256" key="1">
    <source>
        <dbReference type="ARBA" id="ARBA00001107"/>
    </source>
</evidence>
<evidence type="ECO:0000259" key="11">
    <source>
        <dbReference type="Pfam" id="PF01087"/>
    </source>
</evidence>
<evidence type="ECO:0000256" key="2">
    <source>
        <dbReference type="ARBA" id="ARBA00004496"/>
    </source>
</evidence>
<keyword evidence="6 10" id="KW-0808">Transferase</keyword>
<dbReference type="Pfam" id="PF02744">
    <property type="entry name" value="GalP_UDP_tr_C"/>
    <property type="match status" value="1"/>
</dbReference>
<reference evidence="13" key="1">
    <citation type="submission" date="2022-01" db="EMBL/GenBank/DDBJ databases">
        <authorList>
            <person name="Criscuolo A."/>
        </authorList>
    </citation>
    <scope>NUCLEOTIDE SEQUENCE</scope>
    <source>
        <strain evidence="13">CIP111893</strain>
    </source>
</reference>